<dbReference type="Gene3D" id="3.40.50.1980">
    <property type="entry name" value="Nitrogenase molybdenum iron protein domain"/>
    <property type="match status" value="2"/>
</dbReference>
<keyword evidence="5 6" id="KW-0732">Signal</keyword>
<dbReference type="PANTHER" id="PTHR30532">
    <property type="entry name" value="IRON III DICITRATE-BINDING PERIPLASMIC PROTEIN"/>
    <property type="match status" value="1"/>
</dbReference>
<evidence type="ECO:0000313" key="11">
    <source>
        <dbReference type="Proteomes" id="UP000553980"/>
    </source>
</evidence>
<keyword evidence="4" id="KW-0406">Ion transport</keyword>
<reference evidence="9 10" key="1">
    <citation type="journal article" date="2011" name="Int. J. Syst. Evol. Microbiol.">
        <title>Ochrobactrum pecoris sp. nov., isolated from farm animals.</title>
        <authorList>
            <person name="Kampfer P."/>
            <person name="Huber B."/>
            <person name="Busse H.J."/>
            <person name="Scholz H.C."/>
            <person name="Tomaso H."/>
            <person name="Hotzel H."/>
            <person name="Melzer F."/>
        </authorList>
    </citation>
    <scope>NUCLEOTIDE SEQUENCE [LARGE SCALE GENOMIC DNA]</scope>
    <source>
        <strain evidence="9 10">08RB2639</strain>
    </source>
</reference>
<evidence type="ECO:0000256" key="6">
    <source>
        <dbReference type="SAM" id="SignalP"/>
    </source>
</evidence>
<dbReference type="RefSeq" id="WP_140022249.1">
    <property type="nucleotide sequence ID" value="NZ_JACIEX010000012.1"/>
</dbReference>
<dbReference type="PROSITE" id="PS50983">
    <property type="entry name" value="FE_B12_PBP"/>
    <property type="match status" value="1"/>
</dbReference>
<dbReference type="GO" id="GO:0030288">
    <property type="term" value="C:outer membrane-bounded periplasmic space"/>
    <property type="evidence" value="ECO:0007669"/>
    <property type="project" value="TreeGrafter"/>
</dbReference>
<sequence length="332" mass="36863">MSIFPFTTRSRFGVCSRLLLILFVIVATTPAKADEHFPVAVKHVFGVTTVKVSPARIITIGWNGEDAVLALGHIPVAMSRYDQFEDGIFPWDRSLLKDSHPALLAGELDYEQIASLKPDLILAVYSGINEMQWRRLSSIAPTVVYRSGPWEADWKEVISITGEALGKPAEAQTLVRETETFLRDLGARNTELQGKTFTFGTYLPGANDIIVYMPNDPRVAVLTLLGLEVPPAIQHLSREHPEKTSVSISLEQINQIDADIMIMWYREQARIDAESQPLFNSLTAVNKGAYVALDDPVSVWATSALSVLSIPYGFPQFVPRLVEAASKAERRR</sequence>
<dbReference type="CDD" id="cd01146">
    <property type="entry name" value="FhuD"/>
    <property type="match status" value="1"/>
</dbReference>
<feature type="chain" id="PRO_5044618953" evidence="6">
    <location>
        <begin position="34"/>
        <end position="332"/>
    </location>
</feature>
<dbReference type="EMBL" id="JACIEX010000012">
    <property type="protein sequence ID" value="MBB4095695.1"/>
    <property type="molecule type" value="Genomic_DNA"/>
</dbReference>
<keyword evidence="3" id="KW-0813">Transport</keyword>
<evidence type="ECO:0000313" key="10">
    <source>
        <dbReference type="Proteomes" id="UP000313390"/>
    </source>
</evidence>
<accession>A0A5C5CE18</accession>
<gene>
    <name evidence="9" type="ORF">FIB18_19310</name>
    <name evidence="8" type="ORF">GGQ79_004247</name>
</gene>
<keyword evidence="11" id="KW-1185">Reference proteome</keyword>
<comment type="caution">
    <text evidence="9">The sequence shown here is derived from an EMBL/GenBank/DDBJ whole genome shotgun (WGS) entry which is preliminary data.</text>
</comment>
<feature type="domain" description="Fe/B12 periplasmic-binding" evidence="7">
    <location>
        <begin position="56"/>
        <end position="325"/>
    </location>
</feature>
<dbReference type="AlphaFoldDB" id="A0A5C5CE18"/>
<evidence type="ECO:0000256" key="5">
    <source>
        <dbReference type="ARBA" id="ARBA00022729"/>
    </source>
</evidence>
<reference evidence="8 11" key="3">
    <citation type="submission" date="2020-08" db="EMBL/GenBank/DDBJ databases">
        <title>Genomic Encyclopedia of Type Strains, Phase IV (KMG-IV): sequencing the most valuable type-strain genomes for metagenomic binning, comparative biology and taxonomic classification.</title>
        <authorList>
            <person name="Goeker M."/>
        </authorList>
    </citation>
    <scope>NUCLEOTIDE SEQUENCE [LARGE SCALE GENOMIC DNA]</scope>
    <source>
        <strain evidence="8 11">DSM 23868</strain>
    </source>
</reference>
<comment type="similarity">
    <text evidence="2">Belongs to the bacterial solute-binding protein 8 family.</text>
</comment>
<evidence type="ECO:0000259" key="7">
    <source>
        <dbReference type="PROSITE" id="PS50983"/>
    </source>
</evidence>
<evidence type="ECO:0000256" key="2">
    <source>
        <dbReference type="ARBA" id="ARBA00008814"/>
    </source>
</evidence>
<dbReference type="SUPFAM" id="SSF53807">
    <property type="entry name" value="Helical backbone' metal receptor"/>
    <property type="match status" value="1"/>
</dbReference>
<comment type="subcellular location">
    <subcellularLocation>
        <location evidence="1">Cell envelope</location>
    </subcellularLocation>
</comment>
<dbReference type="OrthoDB" id="1846031at2"/>
<feature type="signal peptide" evidence="6">
    <location>
        <begin position="1"/>
        <end position="33"/>
    </location>
</feature>
<dbReference type="InterPro" id="IPR051313">
    <property type="entry name" value="Bact_iron-sidero_bind"/>
</dbReference>
<keyword evidence="4" id="KW-0410">Iron transport</keyword>
<reference evidence="9" key="2">
    <citation type="submission" date="2019-06" db="EMBL/GenBank/DDBJ databases">
        <authorList>
            <person name="Hu M."/>
        </authorList>
    </citation>
    <scope>NUCLEOTIDE SEQUENCE</scope>
    <source>
        <strain evidence="9">08RB2639</strain>
    </source>
</reference>
<proteinExistence type="inferred from homology"/>
<dbReference type="EMBL" id="VEWK01000012">
    <property type="protein sequence ID" value="TNV09607.1"/>
    <property type="molecule type" value="Genomic_DNA"/>
</dbReference>
<dbReference type="PANTHER" id="PTHR30532:SF24">
    <property type="entry name" value="FERRIC ENTEROBACTIN-BINDING PERIPLASMIC PROTEIN FEPB"/>
    <property type="match status" value="1"/>
</dbReference>
<evidence type="ECO:0000256" key="4">
    <source>
        <dbReference type="ARBA" id="ARBA00022496"/>
    </source>
</evidence>
<organism evidence="9 10">
    <name type="scientific">Brucella pecoris</name>
    <dbReference type="NCBI Taxonomy" id="867683"/>
    <lineage>
        <taxon>Bacteria</taxon>
        <taxon>Pseudomonadati</taxon>
        <taxon>Pseudomonadota</taxon>
        <taxon>Alphaproteobacteria</taxon>
        <taxon>Hyphomicrobiales</taxon>
        <taxon>Brucellaceae</taxon>
        <taxon>Brucella/Ochrobactrum group</taxon>
        <taxon>Brucella</taxon>
    </lineage>
</organism>
<dbReference type="Proteomes" id="UP000553980">
    <property type="component" value="Unassembled WGS sequence"/>
</dbReference>
<evidence type="ECO:0000256" key="1">
    <source>
        <dbReference type="ARBA" id="ARBA00004196"/>
    </source>
</evidence>
<evidence type="ECO:0000256" key="3">
    <source>
        <dbReference type="ARBA" id="ARBA00022448"/>
    </source>
</evidence>
<dbReference type="Proteomes" id="UP000313390">
    <property type="component" value="Unassembled WGS sequence"/>
</dbReference>
<dbReference type="GO" id="GO:1901678">
    <property type="term" value="P:iron coordination entity transport"/>
    <property type="evidence" value="ECO:0007669"/>
    <property type="project" value="UniProtKB-ARBA"/>
</dbReference>
<protein>
    <submittedName>
        <fullName evidence="8">Iron complex transport system substrate-binding protein</fullName>
    </submittedName>
    <submittedName>
        <fullName evidence="9">Iron-siderophore ABC transporter substrate-binding protein</fullName>
    </submittedName>
</protein>
<name>A0A5C5CE18_9HYPH</name>
<evidence type="ECO:0000313" key="8">
    <source>
        <dbReference type="EMBL" id="MBB4095695.1"/>
    </source>
</evidence>
<dbReference type="Pfam" id="PF01497">
    <property type="entry name" value="Peripla_BP_2"/>
    <property type="match status" value="1"/>
</dbReference>
<dbReference type="InterPro" id="IPR002491">
    <property type="entry name" value="ABC_transptr_periplasmic_BD"/>
</dbReference>
<keyword evidence="4" id="KW-0408">Iron</keyword>
<evidence type="ECO:0000313" key="9">
    <source>
        <dbReference type="EMBL" id="TNV09607.1"/>
    </source>
</evidence>